<evidence type="ECO:0000313" key="3">
    <source>
        <dbReference type="Proteomes" id="UP001189429"/>
    </source>
</evidence>
<comment type="caution">
    <text evidence="2">The sequence shown here is derived from an EMBL/GenBank/DDBJ whole genome shotgun (WGS) entry which is preliminary data.</text>
</comment>
<accession>A0ABN9PHU6</accession>
<name>A0ABN9PHU6_9DINO</name>
<feature type="chain" id="PRO_5047478034" description="Secreted protein" evidence="1">
    <location>
        <begin position="21"/>
        <end position="101"/>
    </location>
</feature>
<evidence type="ECO:0000256" key="1">
    <source>
        <dbReference type="SAM" id="SignalP"/>
    </source>
</evidence>
<evidence type="ECO:0000313" key="2">
    <source>
        <dbReference type="EMBL" id="CAK0792389.1"/>
    </source>
</evidence>
<protein>
    <recommendedName>
        <fullName evidence="4">Secreted protein</fullName>
    </recommendedName>
</protein>
<gene>
    <name evidence="2" type="ORF">PCOR1329_LOCUS2992</name>
</gene>
<sequence length="101" mass="11065">MKKTTSMTTSLMILVCQSAAKDLSSTAIHIVMHDSGGIVMNEIILAGGGQSAHAHTRNCWQVCGARCGMTCSWRPMLLIKSTRSARDEVVDIRSIITMVRW</sequence>
<reference evidence="2" key="1">
    <citation type="submission" date="2023-10" db="EMBL/GenBank/DDBJ databases">
        <authorList>
            <person name="Chen Y."/>
            <person name="Shah S."/>
            <person name="Dougan E. K."/>
            <person name="Thang M."/>
            <person name="Chan C."/>
        </authorList>
    </citation>
    <scope>NUCLEOTIDE SEQUENCE [LARGE SCALE GENOMIC DNA]</scope>
</reference>
<feature type="signal peptide" evidence="1">
    <location>
        <begin position="1"/>
        <end position="20"/>
    </location>
</feature>
<evidence type="ECO:0008006" key="4">
    <source>
        <dbReference type="Google" id="ProtNLM"/>
    </source>
</evidence>
<organism evidence="2 3">
    <name type="scientific">Prorocentrum cordatum</name>
    <dbReference type="NCBI Taxonomy" id="2364126"/>
    <lineage>
        <taxon>Eukaryota</taxon>
        <taxon>Sar</taxon>
        <taxon>Alveolata</taxon>
        <taxon>Dinophyceae</taxon>
        <taxon>Prorocentrales</taxon>
        <taxon>Prorocentraceae</taxon>
        <taxon>Prorocentrum</taxon>
    </lineage>
</organism>
<keyword evidence="1" id="KW-0732">Signal</keyword>
<dbReference type="Proteomes" id="UP001189429">
    <property type="component" value="Unassembled WGS sequence"/>
</dbReference>
<keyword evidence="3" id="KW-1185">Reference proteome</keyword>
<proteinExistence type="predicted"/>
<dbReference type="EMBL" id="CAUYUJ010000762">
    <property type="protein sequence ID" value="CAK0792389.1"/>
    <property type="molecule type" value="Genomic_DNA"/>
</dbReference>